<protein>
    <recommendedName>
        <fullName evidence="3">Protein kinase domain-containing protein</fullName>
    </recommendedName>
</protein>
<dbReference type="AlphaFoldDB" id="A0A0C2VZE1"/>
<evidence type="ECO:0008006" key="3">
    <source>
        <dbReference type="Google" id="ProtNLM"/>
    </source>
</evidence>
<dbReference type="EMBL" id="KN818875">
    <property type="protein sequence ID" value="KIL54222.1"/>
    <property type="molecule type" value="Genomic_DNA"/>
</dbReference>
<sequence>MQLTNDDHFLSQYGPDTACKMVRLALEIYARVPVLPRSVFSNGDVCPGHDWRGRIDIDFEIRCQTALLRRISDHNYVVPLLRIYEKDDHLWFVDSITNESKSLQTWRHMPNRSSVKKIRAMLEVAKAIRYLHSIGTVFDFNIELVCIKAYFGNIYQGHMLSE</sequence>
<keyword evidence="2" id="KW-1185">Reference proteome</keyword>
<reference evidence="1 2" key="1">
    <citation type="submission" date="2014-04" db="EMBL/GenBank/DDBJ databases">
        <title>Evolutionary Origins and Diversification of the Mycorrhizal Mutualists.</title>
        <authorList>
            <consortium name="DOE Joint Genome Institute"/>
            <consortium name="Mycorrhizal Genomics Consortium"/>
            <person name="Kohler A."/>
            <person name="Kuo A."/>
            <person name="Nagy L.G."/>
            <person name="Floudas D."/>
            <person name="Copeland A."/>
            <person name="Barry K.W."/>
            <person name="Cichocki N."/>
            <person name="Veneault-Fourrey C."/>
            <person name="LaButti K."/>
            <person name="Lindquist E.A."/>
            <person name="Lipzen A."/>
            <person name="Lundell T."/>
            <person name="Morin E."/>
            <person name="Murat C."/>
            <person name="Riley R."/>
            <person name="Ohm R."/>
            <person name="Sun H."/>
            <person name="Tunlid A."/>
            <person name="Henrissat B."/>
            <person name="Grigoriev I.V."/>
            <person name="Hibbett D.S."/>
            <person name="Martin F."/>
        </authorList>
    </citation>
    <scope>NUCLEOTIDE SEQUENCE [LARGE SCALE GENOMIC DNA]</scope>
    <source>
        <strain evidence="1 2">Koide BX008</strain>
    </source>
</reference>
<dbReference type="InParanoid" id="A0A0C2VZE1"/>
<gene>
    <name evidence="1" type="ORF">M378DRAFT_862622</name>
</gene>
<proteinExistence type="predicted"/>
<accession>A0A0C2VZE1</accession>
<dbReference type="HOGENOM" id="CLU_1634948_0_0_1"/>
<dbReference type="Proteomes" id="UP000054549">
    <property type="component" value="Unassembled WGS sequence"/>
</dbReference>
<dbReference type="SUPFAM" id="SSF56112">
    <property type="entry name" value="Protein kinase-like (PK-like)"/>
    <property type="match status" value="1"/>
</dbReference>
<dbReference type="InterPro" id="IPR011009">
    <property type="entry name" value="Kinase-like_dom_sf"/>
</dbReference>
<dbReference type="Gene3D" id="1.10.510.10">
    <property type="entry name" value="Transferase(Phosphotransferase) domain 1"/>
    <property type="match status" value="1"/>
</dbReference>
<evidence type="ECO:0000313" key="2">
    <source>
        <dbReference type="Proteomes" id="UP000054549"/>
    </source>
</evidence>
<evidence type="ECO:0000313" key="1">
    <source>
        <dbReference type="EMBL" id="KIL54222.1"/>
    </source>
</evidence>
<organism evidence="1 2">
    <name type="scientific">Amanita muscaria (strain Koide BX008)</name>
    <dbReference type="NCBI Taxonomy" id="946122"/>
    <lineage>
        <taxon>Eukaryota</taxon>
        <taxon>Fungi</taxon>
        <taxon>Dikarya</taxon>
        <taxon>Basidiomycota</taxon>
        <taxon>Agaricomycotina</taxon>
        <taxon>Agaricomycetes</taxon>
        <taxon>Agaricomycetidae</taxon>
        <taxon>Agaricales</taxon>
        <taxon>Pluteineae</taxon>
        <taxon>Amanitaceae</taxon>
        <taxon>Amanita</taxon>
    </lineage>
</organism>
<name>A0A0C2VZE1_AMAMK</name>